<name>A0ABW5G4S4_9PSEU</name>
<evidence type="ECO:0000259" key="2">
    <source>
        <dbReference type="Pfam" id="PF08044"/>
    </source>
</evidence>
<dbReference type="Pfam" id="PF08044">
    <property type="entry name" value="DUF1707"/>
    <property type="match status" value="1"/>
</dbReference>
<feature type="transmembrane region" description="Helical" evidence="1">
    <location>
        <begin position="79"/>
        <end position="109"/>
    </location>
</feature>
<keyword evidence="1" id="KW-0812">Transmembrane</keyword>
<proteinExistence type="predicted"/>
<dbReference type="RefSeq" id="WP_378271075.1">
    <property type="nucleotide sequence ID" value="NZ_JBHUKR010000024.1"/>
</dbReference>
<dbReference type="EMBL" id="JBHUKR010000024">
    <property type="protein sequence ID" value="MFD2422116.1"/>
    <property type="molecule type" value="Genomic_DNA"/>
</dbReference>
<keyword evidence="1" id="KW-1133">Transmembrane helix</keyword>
<gene>
    <name evidence="3" type="ORF">ACFSXZ_37880</name>
</gene>
<keyword evidence="4" id="KW-1185">Reference proteome</keyword>
<keyword evidence="1" id="KW-0472">Membrane</keyword>
<evidence type="ECO:0000313" key="4">
    <source>
        <dbReference type="Proteomes" id="UP001597417"/>
    </source>
</evidence>
<comment type="caution">
    <text evidence="3">The sequence shown here is derived from an EMBL/GenBank/DDBJ whole genome shotgun (WGS) entry which is preliminary data.</text>
</comment>
<protein>
    <submittedName>
        <fullName evidence="3">DUF1707 domain-containing protein</fullName>
    </submittedName>
</protein>
<accession>A0ABW5G4S4</accession>
<organism evidence="3 4">
    <name type="scientific">Amycolatopsis pigmentata</name>
    <dbReference type="NCBI Taxonomy" id="450801"/>
    <lineage>
        <taxon>Bacteria</taxon>
        <taxon>Bacillati</taxon>
        <taxon>Actinomycetota</taxon>
        <taxon>Actinomycetes</taxon>
        <taxon>Pseudonocardiales</taxon>
        <taxon>Pseudonocardiaceae</taxon>
        <taxon>Amycolatopsis</taxon>
    </lineage>
</organism>
<reference evidence="4" key="1">
    <citation type="journal article" date="2019" name="Int. J. Syst. Evol. Microbiol.">
        <title>The Global Catalogue of Microorganisms (GCM) 10K type strain sequencing project: providing services to taxonomists for standard genome sequencing and annotation.</title>
        <authorList>
            <consortium name="The Broad Institute Genomics Platform"/>
            <consortium name="The Broad Institute Genome Sequencing Center for Infectious Disease"/>
            <person name="Wu L."/>
            <person name="Ma J."/>
        </authorList>
    </citation>
    <scope>NUCLEOTIDE SEQUENCE [LARGE SCALE GENOMIC DNA]</scope>
    <source>
        <strain evidence="4">CGMCC 4.7645</strain>
    </source>
</reference>
<feature type="domain" description="DUF1707" evidence="2">
    <location>
        <begin position="1"/>
        <end position="53"/>
    </location>
</feature>
<sequence>MRLSDAERDEAIEALSEHVRTGRLDLDEFGARSAKASAAKTRRDLAPLFADLPAPRPAVLDAPVRTAPARRLSPGVVPVAALIAVVLFFTVARGIWLVFLLPAVAALLLTSRNR</sequence>
<dbReference type="InterPro" id="IPR012551">
    <property type="entry name" value="DUF1707_SHOCT-like"/>
</dbReference>
<evidence type="ECO:0000256" key="1">
    <source>
        <dbReference type="SAM" id="Phobius"/>
    </source>
</evidence>
<dbReference type="Proteomes" id="UP001597417">
    <property type="component" value="Unassembled WGS sequence"/>
</dbReference>
<evidence type="ECO:0000313" key="3">
    <source>
        <dbReference type="EMBL" id="MFD2422116.1"/>
    </source>
</evidence>